<name>A0A7S2AVI8_9DINO</name>
<sequence length="381" mass="41444">MAKKALAVGLFLLSTSMVVTLISLFLPFHKLSIATAGFLDAVEFTTYVIRMHITMHDTTFCKALEVAVRRRGFCKNMQGTHDLEEVTQIFCSAGSKVVVKNACSGTYFAYTVGVCIVLAAVVNFILDGFAARTLYDYLTKAPRKKKRVMAVALSAVSSVIIVVPLLAYVPLALLQMDYIDFRISVASWIVGKSRDMGTRKGYIGMWFGILLKVVSIGLIYRGRSGSEEASEERQFMTEMQLYHQQVGLAAPPVQNLPLQFGGPGAAPSRPECQRPQVSPGQGPVSQVGTRPPLHQQESVSQGLYPGAHQHNANHHSGQQFAGGGAPFGRQASFTVGPYGGHAIAREVSMAPRQWGSPWGMTWGTAQVGDQPRPGISWPRWG</sequence>
<reference evidence="3" key="1">
    <citation type="submission" date="2021-01" db="EMBL/GenBank/DDBJ databases">
        <authorList>
            <person name="Corre E."/>
            <person name="Pelletier E."/>
            <person name="Niang G."/>
            <person name="Scheremetjew M."/>
            <person name="Finn R."/>
            <person name="Kale V."/>
            <person name="Holt S."/>
            <person name="Cochrane G."/>
            <person name="Meng A."/>
            <person name="Brown T."/>
            <person name="Cohen L."/>
        </authorList>
    </citation>
    <scope>NUCLEOTIDE SEQUENCE</scope>
    <source>
        <strain evidence="3">CCMP2222</strain>
    </source>
</reference>
<dbReference type="EMBL" id="HBGQ01014530">
    <property type="protein sequence ID" value="CAD9378901.1"/>
    <property type="molecule type" value="Transcribed_RNA"/>
</dbReference>
<accession>A0A7S2AVI8</accession>
<keyword evidence="2" id="KW-1133">Transmembrane helix</keyword>
<evidence type="ECO:0000256" key="2">
    <source>
        <dbReference type="SAM" id="Phobius"/>
    </source>
</evidence>
<keyword evidence="2" id="KW-0472">Membrane</keyword>
<feature type="transmembrane region" description="Helical" evidence="2">
    <location>
        <begin position="107"/>
        <end position="126"/>
    </location>
</feature>
<feature type="compositionally biased region" description="Polar residues" evidence="1">
    <location>
        <begin position="275"/>
        <end position="288"/>
    </location>
</feature>
<keyword evidence="2" id="KW-0812">Transmembrane</keyword>
<feature type="transmembrane region" description="Helical" evidence="2">
    <location>
        <begin position="147"/>
        <end position="169"/>
    </location>
</feature>
<proteinExistence type="predicted"/>
<protein>
    <submittedName>
        <fullName evidence="3">Uncharacterized protein</fullName>
    </submittedName>
</protein>
<organism evidence="3">
    <name type="scientific">Alexandrium andersonii</name>
    <dbReference type="NCBI Taxonomy" id="327968"/>
    <lineage>
        <taxon>Eukaryota</taxon>
        <taxon>Sar</taxon>
        <taxon>Alveolata</taxon>
        <taxon>Dinophyceae</taxon>
        <taxon>Gonyaulacales</taxon>
        <taxon>Pyrocystaceae</taxon>
        <taxon>Alexandrium</taxon>
    </lineage>
</organism>
<feature type="region of interest" description="Disordered" evidence="1">
    <location>
        <begin position="260"/>
        <end position="325"/>
    </location>
</feature>
<feature type="region of interest" description="Disordered" evidence="1">
    <location>
        <begin position="362"/>
        <end position="381"/>
    </location>
</feature>
<evidence type="ECO:0000256" key="1">
    <source>
        <dbReference type="SAM" id="MobiDB-lite"/>
    </source>
</evidence>
<dbReference type="AlphaFoldDB" id="A0A7S2AVI8"/>
<gene>
    <name evidence="3" type="ORF">AAND1436_LOCUS7209</name>
</gene>
<evidence type="ECO:0000313" key="3">
    <source>
        <dbReference type="EMBL" id="CAD9378901.1"/>
    </source>
</evidence>
<feature type="transmembrane region" description="Helical" evidence="2">
    <location>
        <begin position="202"/>
        <end position="220"/>
    </location>
</feature>